<dbReference type="NCBIfam" id="TIGR02122">
    <property type="entry name" value="TRAP_TAXI"/>
    <property type="match status" value="1"/>
</dbReference>
<evidence type="ECO:0000313" key="5">
    <source>
        <dbReference type="Proteomes" id="UP000257706"/>
    </source>
</evidence>
<dbReference type="AlphaFoldDB" id="A0A162LW80"/>
<evidence type="ECO:0000256" key="1">
    <source>
        <dbReference type="SAM" id="SignalP"/>
    </source>
</evidence>
<dbReference type="EMBL" id="LPZR01000024">
    <property type="protein sequence ID" value="KYO57394.1"/>
    <property type="molecule type" value="Genomic_DNA"/>
</dbReference>
<dbReference type="SUPFAM" id="SSF53850">
    <property type="entry name" value="Periplasmic binding protein-like II"/>
    <property type="match status" value="1"/>
</dbReference>
<feature type="signal peptide" evidence="1">
    <location>
        <begin position="1"/>
        <end position="26"/>
    </location>
</feature>
<dbReference type="GeneID" id="97243620"/>
<name>A0A162LW80_9PROT</name>
<dbReference type="PANTHER" id="PTHR42941">
    <property type="entry name" value="SLL1037 PROTEIN"/>
    <property type="match status" value="1"/>
</dbReference>
<organism evidence="3 4">
    <name type="scientific">Tistrella mobilis</name>
    <dbReference type="NCBI Taxonomy" id="171437"/>
    <lineage>
        <taxon>Bacteria</taxon>
        <taxon>Pseudomonadati</taxon>
        <taxon>Pseudomonadota</taxon>
        <taxon>Alphaproteobacteria</taxon>
        <taxon>Geminicoccales</taxon>
        <taxon>Geminicoccaceae</taxon>
        <taxon>Tistrella</taxon>
    </lineage>
</organism>
<proteinExistence type="predicted"/>
<sequence>MFVRKTALAATVFAAGLAGATVPAAAATDILIGGGAVTGVYYQVALQACAIINKQAADKLNCVGRPALGSVFNVNAVSRGLLDFGVAQSDANYNAWSGAADWDGKKVENLRSVFSVHPETVLLVTRKETGIKSVEDLKGKTVNIGNPGSGQRGNAMDVLDLYGINPDADLNAQGLQQGEASRALVDSKIDAFFYTVGNPSAAIEDPANSTEIDLINVNSDAIKKFVGERPYYVMTSIPANTYRGVDHPTETYAVKATMITSSDVSEDTVYTFVKTFFENFDAFKASNAAFRDLEPKQMLEGLTAPLHPGAEKYYKEKGWM</sequence>
<evidence type="ECO:0000313" key="3">
    <source>
        <dbReference type="EMBL" id="KYO57394.1"/>
    </source>
</evidence>
<dbReference type="CDD" id="cd13567">
    <property type="entry name" value="PBP2_TtGluBP"/>
    <property type="match status" value="1"/>
</dbReference>
<evidence type="ECO:0000313" key="2">
    <source>
        <dbReference type="EMBL" id="HAE48557.1"/>
    </source>
</evidence>
<feature type="chain" id="PRO_5036006752" evidence="1">
    <location>
        <begin position="27"/>
        <end position="320"/>
    </location>
</feature>
<dbReference type="RefSeq" id="WP_062761549.1">
    <property type="nucleotide sequence ID" value="NZ_CP121045.1"/>
</dbReference>
<keyword evidence="1" id="KW-0732">Signal</keyword>
<dbReference type="InterPro" id="IPR011852">
    <property type="entry name" value="TRAP_TAXI"/>
</dbReference>
<dbReference type="Gene3D" id="3.40.190.10">
    <property type="entry name" value="Periplasmic binding protein-like II"/>
    <property type="match status" value="2"/>
</dbReference>
<dbReference type="OrthoDB" id="8477520at2"/>
<gene>
    <name evidence="3" type="ORF">AUP44_02405</name>
    <name evidence="2" type="ORF">DCK97_14150</name>
</gene>
<protein>
    <submittedName>
        <fullName evidence="3">C4-dicarboxylate ABC transporter substrate-binding protein</fullName>
    </submittedName>
</protein>
<evidence type="ECO:0000313" key="4">
    <source>
        <dbReference type="Proteomes" id="UP000075787"/>
    </source>
</evidence>
<dbReference type="Proteomes" id="UP000075787">
    <property type="component" value="Unassembled WGS sequence"/>
</dbReference>
<dbReference type="PANTHER" id="PTHR42941:SF1">
    <property type="entry name" value="SLL1037 PROTEIN"/>
    <property type="match status" value="1"/>
</dbReference>
<comment type="caution">
    <text evidence="3">The sequence shown here is derived from an EMBL/GenBank/DDBJ whole genome shotgun (WGS) entry which is preliminary data.</text>
</comment>
<reference evidence="2 5" key="2">
    <citation type="journal article" date="2018" name="Nat. Biotechnol.">
        <title>A standardized bacterial taxonomy based on genome phylogeny substantially revises the tree of life.</title>
        <authorList>
            <person name="Parks D.H."/>
            <person name="Chuvochina M."/>
            <person name="Waite D.W."/>
            <person name="Rinke C."/>
            <person name="Skarshewski A."/>
            <person name="Chaumeil P.A."/>
            <person name="Hugenholtz P."/>
        </authorList>
    </citation>
    <scope>NUCLEOTIDE SEQUENCE [LARGE SCALE GENOMIC DNA]</scope>
    <source>
        <strain evidence="2">UBA8739</strain>
    </source>
</reference>
<accession>A0A162LW80</accession>
<dbReference type="Pfam" id="PF16868">
    <property type="entry name" value="NMT1_3"/>
    <property type="match status" value="1"/>
</dbReference>
<dbReference type="Proteomes" id="UP000257706">
    <property type="component" value="Unassembled WGS sequence"/>
</dbReference>
<dbReference type="EMBL" id="DMAI01000223">
    <property type="protein sequence ID" value="HAE48557.1"/>
    <property type="molecule type" value="Genomic_DNA"/>
</dbReference>
<reference evidence="3 4" key="1">
    <citation type="submission" date="2015-12" db="EMBL/GenBank/DDBJ databases">
        <title>Genome sequence of Tistrella mobilis MCCC 1A02139.</title>
        <authorList>
            <person name="Lu L."/>
            <person name="Lai Q."/>
            <person name="Shao Z."/>
            <person name="Qian P."/>
        </authorList>
    </citation>
    <scope>NUCLEOTIDE SEQUENCE [LARGE SCALE GENOMIC DNA]</scope>
    <source>
        <strain evidence="3 4">MCCC 1A02139</strain>
    </source>
</reference>